<dbReference type="Proteomes" id="UP000324222">
    <property type="component" value="Unassembled WGS sequence"/>
</dbReference>
<feature type="compositionally biased region" description="Basic and acidic residues" evidence="1">
    <location>
        <begin position="1"/>
        <end position="15"/>
    </location>
</feature>
<protein>
    <submittedName>
        <fullName evidence="2">Uncharacterized protein</fullName>
    </submittedName>
</protein>
<keyword evidence="3" id="KW-1185">Reference proteome</keyword>
<sequence>MLAVGDQDKREDVKQRGTPSNEGLAGWDCCLLFPVFAKSVKARQHYRKIAIYRRNSNSSIRYTLSALIICPPSAHLQATAAQRTVTKYTI</sequence>
<organism evidence="2 3">
    <name type="scientific">Portunus trituberculatus</name>
    <name type="common">Swimming crab</name>
    <name type="synonym">Neptunus trituberculatus</name>
    <dbReference type="NCBI Taxonomy" id="210409"/>
    <lineage>
        <taxon>Eukaryota</taxon>
        <taxon>Metazoa</taxon>
        <taxon>Ecdysozoa</taxon>
        <taxon>Arthropoda</taxon>
        <taxon>Crustacea</taxon>
        <taxon>Multicrustacea</taxon>
        <taxon>Malacostraca</taxon>
        <taxon>Eumalacostraca</taxon>
        <taxon>Eucarida</taxon>
        <taxon>Decapoda</taxon>
        <taxon>Pleocyemata</taxon>
        <taxon>Brachyura</taxon>
        <taxon>Eubrachyura</taxon>
        <taxon>Portunoidea</taxon>
        <taxon>Portunidae</taxon>
        <taxon>Portuninae</taxon>
        <taxon>Portunus</taxon>
    </lineage>
</organism>
<accession>A0A5B7EBC2</accession>
<proteinExistence type="predicted"/>
<comment type="caution">
    <text evidence="2">The sequence shown here is derived from an EMBL/GenBank/DDBJ whole genome shotgun (WGS) entry which is preliminary data.</text>
</comment>
<dbReference type="EMBL" id="VSRR010002435">
    <property type="protein sequence ID" value="MPC31442.1"/>
    <property type="molecule type" value="Genomic_DNA"/>
</dbReference>
<evidence type="ECO:0000313" key="2">
    <source>
        <dbReference type="EMBL" id="MPC31442.1"/>
    </source>
</evidence>
<evidence type="ECO:0000256" key="1">
    <source>
        <dbReference type="SAM" id="MobiDB-lite"/>
    </source>
</evidence>
<dbReference type="AlphaFoldDB" id="A0A5B7EBC2"/>
<reference evidence="2 3" key="1">
    <citation type="submission" date="2019-05" db="EMBL/GenBank/DDBJ databases">
        <title>Another draft genome of Portunus trituberculatus and its Hox gene families provides insights of decapod evolution.</title>
        <authorList>
            <person name="Jeong J.-H."/>
            <person name="Song I."/>
            <person name="Kim S."/>
            <person name="Choi T."/>
            <person name="Kim D."/>
            <person name="Ryu S."/>
            <person name="Kim W."/>
        </authorList>
    </citation>
    <scope>NUCLEOTIDE SEQUENCE [LARGE SCALE GENOMIC DNA]</scope>
    <source>
        <tissue evidence="2">Muscle</tissue>
    </source>
</reference>
<evidence type="ECO:0000313" key="3">
    <source>
        <dbReference type="Proteomes" id="UP000324222"/>
    </source>
</evidence>
<gene>
    <name evidence="2" type="ORF">E2C01_024731</name>
</gene>
<name>A0A5B7EBC2_PORTR</name>
<feature type="region of interest" description="Disordered" evidence="1">
    <location>
        <begin position="1"/>
        <end position="24"/>
    </location>
</feature>